<dbReference type="RefSeq" id="WP_147149413.1">
    <property type="nucleotide sequence ID" value="NZ_BKAJ01000037.1"/>
</dbReference>
<evidence type="ECO:0000313" key="4">
    <source>
        <dbReference type="Proteomes" id="UP000321058"/>
    </source>
</evidence>
<reference evidence="3 4" key="1">
    <citation type="submission" date="2019-07" db="EMBL/GenBank/DDBJ databases">
        <title>Whole genome shotgun sequence of Reyranella soli NBRC 108950.</title>
        <authorList>
            <person name="Hosoyama A."/>
            <person name="Uohara A."/>
            <person name="Ohji S."/>
            <person name="Ichikawa N."/>
        </authorList>
    </citation>
    <scope>NUCLEOTIDE SEQUENCE [LARGE SCALE GENOMIC DNA]</scope>
    <source>
        <strain evidence="3 4">NBRC 108950</strain>
    </source>
</reference>
<organism evidence="3 4">
    <name type="scientific">Reyranella soli</name>
    <dbReference type="NCBI Taxonomy" id="1230389"/>
    <lineage>
        <taxon>Bacteria</taxon>
        <taxon>Pseudomonadati</taxon>
        <taxon>Pseudomonadota</taxon>
        <taxon>Alphaproteobacteria</taxon>
        <taxon>Hyphomicrobiales</taxon>
        <taxon>Reyranellaceae</taxon>
        <taxon>Reyranella</taxon>
    </lineage>
</organism>
<dbReference type="EMBL" id="BKAJ01000037">
    <property type="protein sequence ID" value="GEP55316.1"/>
    <property type="molecule type" value="Genomic_DNA"/>
</dbReference>
<name>A0A512N8K7_9HYPH</name>
<dbReference type="Gene3D" id="1.10.443.10">
    <property type="entry name" value="Intergrase catalytic core"/>
    <property type="match status" value="1"/>
</dbReference>
<dbReference type="GO" id="GO:0006310">
    <property type="term" value="P:DNA recombination"/>
    <property type="evidence" value="ECO:0007669"/>
    <property type="project" value="UniProtKB-KW"/>
</dbReference>
<protein>
    <recommendedName>
        <fullName evidence="2">Tyr recombinase domain-containing protein</fullName>
    </recommendedName>
</protein>
<dbReference type="SUPFAM" id="SSF56349">
    <property type="entry name" value="DNA breaking-rejoining enzymes"/>
    <property type="match status" value="1"/>
</dbReference>
<dbReference type="GO" id="GO:0015074">
    <property type="term" value="P:DNA integration"/>
    <property type="evidence" value="ECO:0007669"/>
    <property type="project" value="InterPro"/>
</dbReference>
<dbReference type="Pfam" id="PF00589">
    <property type="entry name" value="Phage_integrase"/>
    <property type="match status" value="1"/>
</dbReference>
<dbReference type="InterPro" id="IPR002104">
    <property type="entry name" value="Integrase_catalytic"/>
</dbReference>
<evidence type="ECO:0000313" key="3">
    <source>
        <dbReference type="EMBL" id="GEP55316.1"/>
    </source>
</evidence>
<keyword evidence="1" id="KW-0233">DNA recombination</keyword>
<keyword evidence="4" id="KW-1185">Reference proteome</keyword>
<proteinExistence type="predicted"/>
<dbReference type="PROSITE" id="PS51898">
    <property type="entry name" value="TYR_RECOMBINASE"/>
    <property type="match status" value="1"/>
</dbReference>
<dbReference type="InterPro" id="IPR013762">
    <property type="entry name" value="Integrase-like_cat_sf"/>
</dbReference>
<comment type="caution">
    <text evidence="3">The sequence shown here is derived from an EMBL/GenBank/DDBJ whole genome shotgun (WGS) entry which is preliminary data.</text>
</comment>
<dbReference type="Proteomes" id="UP000321058">
    <property type="component" value="Unassembled WGS sequence"/>
</dbReference>
<dbReference type="GO" id="GO:0003677">
    <property type="term" value="F:DNA binding"/>
    <property type="evidence" value="ECO:0007669"/>
    <property type="project" value="InterPro"/>
</dbReference>
<evidence type="ECO:0000259" key="2">
    <source>
        <dbReference type="PROSITE" id="PS51898"/>
    </source>
</evidence>
<feature type="domain" description="Tyr recombinase" evidence="2">
    <location>
        <begin position="159"/>
        <end position="348"/>
    </location>
</feature>
<accession>A0A512N8K7</accession>
<gene>
    <name evidence="3" type="ORF">RSO01_24820</name>
</gene>
<sequence length="363" mass="40653">MSYKLIPPGKRRNRHYWLRGTIAGERVEVSTGCETRQAAQAWAADYVARLEGQRVPGIGEVVAFERAAELYKAAHPHLSKSDIRLVGAVAKYFRNKGKACHEVVHADLVAAADELKPGRAASTKNRKVIGPAAAVLHYAANNQWCTYQRIEKFWVSRKSNREPARDEDLAVLIANVEAPPRRKKFGRKADYNVAFKRLLLLMLYELGLRIGHLLTVRWDDVDLRAARLKVRIPKSDEIASLELSPVIVSELANLTSATGVNRPALGRGVDRRGRLFPWTTNRGVHAWLKPLTDRLGIKYTPHMSRHKLATDAQVLPDKKAAELGVWKDPRSLHRYQHVRPEAIPGRSAATLLALPAPDKRKAS</sequence>
<dbReference type="AlphaFoldDB" id="A0A512N8K7"/>
<evidence type="ECO:0000256" key="1">
    <source>
        <dbReference type="ARBA" id="ARBA00023172"/>
    </source>
</evidence>
<dbReference type="OrthoDB" id="7216962at2"/>
<dbReference type="InterPro" id="IPR011010">
    <property type="entry name" value="DNA_brk_join_enz"/>
</dbReference>